<evidence type="ECO:0000313" key="5">
    <source>
        <dbReference type="Proteomes" id="UP001589854"/>
    </source>
</evidence>
<dbReference type="PANTHER" id="PTHR12128:SF66">
    <property type="entry name" value="4-HYDROXY-2-OXOGLUTARATE ALDOLASE, MITOCHONDRIAL"/>
    <property type="match status" value="1"/>
</dbReference>
<dbReference type="Pfam" id="PF00701">
    <property type="entry name" value="DHDPS"/>
    <property type="match status" value="1"/>
</dbReference>
<comment type="similarity">
    <text evidence="1">Belongs to the DapA family.</text>
</comment>
<dbReference type="CDD" id="cd00408">
    <property type="entry name" value="DHDPS-like"/>
    <property type="match status" value="1"/>
</dbReference>
<dbReference type="InterPro" id="IPR002220">
    <property type="entry name" value="DapA-like"/>
</dbReference>
<keyword evidence="2" id="KW-0456">Lyase</keyword>
<dbReference type="SMART" id="SM01130">
    <property type="entry name" value="DHDPS"/>
    <property type="match status" value="1"/>
</dbReference>
<dbReference type="InterPro" id="IPR013785">
    <property type="entry name" value="Aldolase_TIM"/>
</dbReference>
<keyword evidence="5" id="KW-1185">Reference proteome</keyword>
<evidence type="ECO:0000313" key="4">
    <source>
        <dbReference type="EMBL" id="MFC0273691.1"/>
    </source>
</evidence>
<sequence>MPILIYNVPKFTGVNIKADAVEVLSDHANIIGMKDSTGDVPQLATFKRIVPEDFNLIVGTASALFPVLTLGVDAAILALANCNPIECAKVQEFYEAGDILAAREIYQTMFPVNTAVTGTYGIPGLKYACDLMGYQGGFVRSPMLEISQDDKSKMKNIIDEAMINIRIS</sequence>
<dbReference type="PROSITE" id="PS00666">
    <property type="entry name" value="DHDPS_2"/>
    <property type="match status" value="1"/>
</dbReference>
<dbReference type="SUPFAM" id="SSF51569">
    <property type="entry name" value="Aldolase"/>
    <property type="match status" value="1"/>
</dbReference>
<reference evidence="4 5" key="1">
    <citation type="submission" date="2024-09" db="EMBL/GenBank/DDBJ databases">
        <authorList>
            <person name="Sun Q."/>
            <person name="Mori K."/>
        </authorList>
    </citation>
    <scope>NUCLEOTIDE SEQUENCE [LARGE SCALE GENOMIC DNA]</scope>
    <source>
        <strain evidence="4 5">CCM 7228</strain>
    </source>
</reference>
<dbReference type="InterPro" id="IPR020625">
    <property type="entry name" value="Schiff_base-form_aldolases_AS"/>
</dbReference>
<proteinExistence type="inferred from homology"/>
<gene>
    <name evidence="4" type="ORF">ACFFIX_20065</name>
</gene>
<dbReference type="EMBL" id="JBHLVO010000023">
    <property type="protein sequence ID" value="MFC0273691.1"/>
    <property type="molecule type" value="Genomic_DNA"/>
</dbReference>
<organism evidence="4 5">
    <name type="scientific">Metabacillus herbersteinensis</name>
    <dbReference type="NCBI Taxonomy" id="283816"/>
    <lineage>
        <taxon>Bacteria</taxon>
        <taxon>Bacillati</taxon>
        <taxon>Bacillota</taxon>
        <taxon>Bacilli</taxon>
        <taxon>Bacillales</taxon>
        <taxon>Bacillaceae</taxon>
        <taxon>Metabacillus</taxon>
    </lineage>
</organism>
<protein>
    <submittedName>
        <fullName evidence="4">Dihydrodipicolinate synthase family protein</fullName>
    </submittedName>
</protein>
<evidence type="ECO:0000256" key="2">
    <source>
        <dbReference type="ARBA" id="ARBA00023239"/>
    </source>
</evidence>
<accession>A0ABV6GJ28</accession>
<dbReference type="Gene3D" id="3.20.20.70">
    <property type="entry name" value="Aldolase class I"/>
    <property type="match status" value="1"/>
</dbReference>
<keyword evidence="3" id="KW-0704">Schiff base</keyword>
<dbReference type="PANTHER" id="PTHR12128">
    <property type="entry name" value="DIHYDRODIPICOLINATE SYNTHASE"/>
    <property type="match status" value="1"/>
</dbReference>
<comment type="caution">
    <text evidence="4">The sequence shown here is derived from an EMBL/GenBank/DDBJ whole genome shotgun (WGS) entry which is preliminary data.</text>
</comment>
<evidence type="ECO:0000256" key="1">
    <source>
        <dbReference type="ARBA" id="ARBA00007592"/>
    </source>
</evidence>
<evidence type="ECO:0000256" key="3">
    <source>
        <dbReference type="ARBA" id="ARBA00023270"/>
    </source>
</evidence>
<dbReference type="RefSeq" id="WP_378937298.1">
    <property type="nucleotide sequence ID" value="NZ_JBHLVO010000023.1"/>
</dbReference>
<dbReference type="Proteomes" id="UP001589854">
    <property type="component" value="Unassembled WGS sequence"/>
</dbReference>
<name>A0ABV6GJ28_9BACI</name>